<gene>
    <name evidence="1" type="ORF">A3Q56_03397</name>
</gene>
<accession>A0A177B580</accession>
<comment type="caution">
    <text evidence="1">The sequence shown here is derived from an EMBL/GenBank/DDBJ whole genome shotgun (WGS) entry which is preliminary data.</text>
</comment>
<keyword evidence="2" id="KW-1185">Reference proteome</keyword>
<dbReference type="EMBL" id="LWCA01000376">
    <property type="protein sequence ID" value="OAF68862.1"/>
    <property type="molecule type" value="Genomic_DNA"/>
</dbReference>
<name>A0A177B580_9BILA</name>
<dbReference type="AlphaFoldDB" id="A0A177B580"/>
<dbReference type="OrthoDB" id="14535at2759"/>
<organism evidence="1 2">
    <name type="scientific">Intoshia linei</name>
    <dbReference type="NCBI Taxonomy" id="1819745"/>
    <lineage>
        <taxon>Eukaryota</taxon>
        <taxon>Metazoa</taxon>
        <taxon>Spiralia</taxon>
        <taxon>Lophotrochozoa</taxon>
        <taxon>Mesozoa</taxon>
        <taxon>Orthonectida</taxon>
        <taxon>Rhopaluridae</taxon>
        <taxon>Intoshia</taxon>
    </lineage>
</organism>
<evidence type="ECO:0000313" key="1">
    <source>
        <dbReference type="EMBL" id="OAF68862.1"/>
    </source>
</evidence>
<protein>
    <submittedName>
        <fullName evidence="1">Uncharacterized protein</fullName>
    </submittedName>
</protein>
<reference evidence="1 2" key="1">
    <citation type="submission" date="2016-04" db="EMBL/GenBank/DDBJ databases">
        <title>The genome of Intoshia linei affirms orthonectids as highly simplified spiralians.</title>
        <authorList>
            <person name="Mikhailov K.V."/>
            <person name="Slusarev G.S."/>
            <person name="Nikitin M.A."/>
            <person name="Logacheva M.D."/>
            <person name="Penin A."/>
            <person name="Aleoshin V."/>
            <person name="Panchin Y.V."/>
        </authorList>
    </citation>
    <scope>NUCLEOTIDE SEQUENCE [LARGE SCALE GENOMIC DNA]</scope>
    <source>
        <strain evidence="1">Intl2013</strain>
        <tissue evidence="1">Whole animal</tissue>
    </source>
</reference>
<sequence>MKLFQILKPVVYVSKNIGTVPRSIISTNLNESRLNSLALYKAWVKSITLIEEIYFTGKTRNQMISLLRKKFRNGKHETDHRKIDILIIKVFLSFFSVSRNR</sequence>
<dbReference type="Proteomes" id="UP000078046">
    <property type="component" value="Unassembled WGS sequence"/>
</dbReference>
<evidence type="ECO:0000313" key="2">
    <source>
        <dbReference type="Proteomes" id="UP000078046"/>
    </source>
</evidence>
<proteinExistence type="predicted"/>